<reference evidence="2" key="1">
    <citation type="submission" date="2020-11" db="EMBL/GenBank/DDBJ databases">
        <authorList>
            <consortium name="DOE Joint Genome Institute"/>
            <person name="Ahrendt S."/>
            <person name="Riley R."/>
            <person name="Andreopoulos W."/>
            <person name="Labutti K."/>
            <person name="Pangilinan J."/>
            <person name="Ruiz-Duenas F.J."/>
            <person name="Barrasa J.M."/>
            <person name="Sanchez-Garcia M."/>
            <person name="Camarero S."/>
            <person name="Miyauchi S."/>
            <person name="Serrano A."/>
            <person name="Linde D."/>
            <person name="Babiker R."/>
            <person name="Drula E."/>
            <person name="Ayuso-Fernandez I."/>
            <person name="Pacheco R."/>
            <person name="Padilla G."/>
            <person name="Ferreira P."/>
            <person name="Barriuso J."/>
            <person name="Kellner H."/>
            <person name="Castanera R."/>
            <person name="Alfaro M."/>
            <person name="Ramirez L."/>
            <person name="Pisabarro A.G."/>
            <person name="Kuo A."/>
            <person name="Tritt A."/>
            <person name="Lipzen A."/>
            <person name="He G."/>
            <person name="Yan M."/>
            <person name="Ng V."/>
            <person name="Cullen D."/>
            <person name="Martin F."/>
            <person name="Rosso M.-N."/>
            <person name="Henrissat B."/>
            <person name="Hibbett D."/>
            <person name="Martinez A.T."/>
            <person name="Grigoriev I.V."/>
        </authorList>
    </citation>
    <scope>NUCLEOTIDE SEQUENCE</scope>
    <source>
        <strain evidence="2">MF-IS2</strain>
    </source>
</reference>
<feature type="compositionally biased region" description="Polar residues" evidence="1">
    <location>
        <begin position="268"/>
        <end position="294"/>
    </location>
</feature>
<evidence type="ECO:0000313" key="3">
    <source>
        <dbReference type="Proteomes" id="UP000807342"/>
    </source>
</evidence>
<evidence type="ECO:0000256" key="1">
    <source>
        <dbReference type="SAM" id="MobiDB-lite"/>
    </source>
</evidence>
<dbReference type="EMBL" id="MU151151">
    <property type="protein sequence ID" value="KAF9448735.1"/>
    <property type="molecule type" value="Genomic_DNA"/>
</dbReference>
<feature type="region of interest" description="Disordered" evidence="1">
    <location>
        <begin position="163"/>
        <end position="351"/>
    </location>
</feature>
<feature type="compositionally biased region" description="Polar residues" evidence="1">
    <location>
        <begin position="99"/>
        <end position="109"/>
    </location>
</feature>
<accession>A0A9P6C4G5</accession>
<evidence type="ECO:0000313" key="2">
    <source>
        <dbReference type="EMBL" id="KAF9448735.1"/>
    </source>
</evidence>
<feature type="compositionally biased region" description="Pro residues" evidence="1">
    <location>
        <begin position="245"/>
        <end position="254"/>
    </location>
</feature>
<dbReference type="Proteomes" id="UP000807342">
    <property type="component" value="Unassembled WGS sequence"/>
</dbReference>
<feature type="compositionally biased region" description="Low complexity" evidence="1">
    <location>
        <begin position="115"/>
        <end position="126"/>
    </location>
</feature>
<gene>
    <name evidence="2" type="ORF">P691DRAFT_28078</name>
</gene>
<proteinExistence type="predicted"/>
<feature type="compositionally biased region" description="Low complexity" evidence="1">
    <location>
        <begin position="221"/>
        <end position="232"/>
    </location>
</feature>
<comment type="caution">
    <text evidence="2">The sequence shown here is derived from an EMBL/GenBank/DDBJ whole genome shotgun (WGS) entry which is preliminary data.</text>
</comment>
<feature type="region of interest" description="Disordered" evidence="1">
    <location>
        <begin position="67"/>
        <end position="127"/>
    </location>
</feature>
<organism evidence="2 3">
    <name type="scientific">Macrolepiota fuliginosa MF-IS2</name>
    <dbReference type="NCBI Taxonomy" id="1400762"/>
    <lineage>
        <taxon>Eukaryota</taxon>
        <taxon>Fungi</taxon>
        <taxon>Dikarya</taxon>
        <taxon>Basidiomycota</taxon>
        <taxon>Agaricomycotina</taxon>
        <taxon>Agaricomycetes</taxon>
        <taxon>Agaricomycetidae</taxon>
        <taxon>Agaricales</taxon>
        <taxon>Agaricineae</taxon>
        <taxon>Agaricaceae</taxon>
        <taxon>Macrolepiota</taxon>
    </lineage>
</organism>
<protein>
    <submittedName>
        <fullName evidence="2">Uncharacterized protein</fullName>
    </submittedName>
</protein>
<feature type="compositionally biased region" description="Basic and acidic residues" evidence="1">
    <location>
        <begin position="77"/>
        <end position="88"/>
    </location>
</feature>
<dbReference type="AlphaFoldDB" id="A0A9P6C4G5"/>
<name>A0A9P6C4G5_9AGAR</name>
<keyword evidence="3" id="KW-1185">Reference proteome</keyword>
<sequence length="455" mass="50266">MGYGYFHPDRKLELRNRIDHATTMVNSWYADTPTLEEFRSIGFRTHVGTGPGSSIDPATDSLAYAHASRESSMGTRELNRRQSDESRCKASFAGDWVKPNSNTSPSHPSQPVVCHHQSSSPQHQPSYASVFPLSPLFNSDHGQPLVTLGLAEQQNRPSNVTDWVAAGEAPNPKTKEKKRHKSRQRGRQQDKEQEVTEPFIPPLDALSTGNHSHRQHASEPVGHVGHVRGQQGIHTTGLHSRRPQSQPPVYPRPRPAMYSIYSTPPPSNIQVQQNQSGAPANGPLSTSNPKSHSLPTLYHPSPPYGEHPHHLLYSIPPMNPGVSAKRKAKGTSSSKKAGDRASAQGRSQPKITPLTTVTYYNQHQLDEHTSPQITPPQHGRPHQPPAMLIQPYTRSSITSIPHVPTQMVANIPQFTYPIPPLMSNHQPVIPPDEYLQPERPTGTLHKLMSALKISP</sequence>
<feature type="compositionally biased region" description="Basic residues" evidence="1">
    <location>
        <begin position="175"/>
        <end position="186"/>
    </location>
</feature>